<comment type="catalytic activity">
    <reaction evidence="13">
        <text>a lipid A disaccharide + ATP = a lipid IVA + ADP + H(+)</text>
        <dbReference type="Rhea" id="RHEA:67840"/>
        <dbReference type="ChEBI" id="CHEBI:15378"/>
        <dbReference type="ChEBI" id="CHEBI:30616"/>
        <dbReference type="ChEBI" id="CHEBI:176343"/>
        <dbReference type="ChEBI" id="CHEBI:176425"/>
        <dbReference type="ChEBI" id="CHEBI:456216"/>
        <dbReference type="EC" id="2.7.1.130"/>
    </reaction>
</comment>
<comment type="caution">
    <text evidence="14">The sequence shown here is derived from an EMBL/GenBank/DDBJ whole genome shotgun (WGS) entry which is preliminary data.</text>
</comment>
<dbReference type="GO" id="GO:0009244">
    <property type="term" value="P:lipopolysaccharide core region biosynthetic process"/>
    <property type="evidence" value="ECO:0007669"/>
    <property type="project" value="TreeGrafter"/>
</dbReference>
<evidence type="ECO:0000256" key="4">
    <source>
        <dbReference type="ARBA" id="ARBA00016436"/>
    </source>
</evidence>
<reference evidence="14 15" key="1">
    <citation type="submission" date="2019-08" db="EMBL/GenBank/DDBJ databases">
        <title>Deep-cultivation of Planctomycetes and their phenomic and genomic characterization uncovers novel biology.</title>
        <authorList>
            <person name="Wiegand S."/>
            <person name="Jogler M."/>
            <person name="Boedeker C."/>
            <person name="Pinto D."/>
            <person name="Vollmers J."/>
            <person name="Rivas-Marin E."/>
            <person name="Kohn T."/>
            <person name="Peeters S.H."/>
            <person name="Heuer A."/>
            <person name="Rast P."/>
            <person name="Oberbeckmann S."/>
            <person name="Bunk B."/>
            <person name="Jeske O."/>
            <person name="Meyerdierks A."/>
            <person name="Storesund J.E."/>
            <person name="Kallscheuer N."/>
            <person name="Luecker S."/>
            <person name="Lage O.M."/>
            <person name="Pohl T."/>
            <person name="Merkel B.J."/>
            <person name="Hornburger P."/>
            <person name="Mueller R.-W."/>
            <person name="Bruemmer F."/>
            <person name="Labrenz M."/>
            <person name="Spormann A.M."/>
            <person name="Op Den Camp H."/>
            <person name="Overmann J."/>
            <person name="Amann R."/>
            <person name="Jetten M.S.M."/>
            <person name="Mascher T."/>
            <person name="Medema M.H."/>
            <person name="Devos D.P."/>
            <person name="Kaster A.-K."/>
            <person name="Ovreas L."/>
            <person name="Rohde M."/>
            <person name="Galperin M.Y."/>
            <person name="Jogler C."/>
        </authorList>
    </citation>
    <scope>NUCLEOTIDE SEQUENCE [LARGE SCALE GENOMIC DNA]</scope>
    <source>
        <strain evidence="14 15">LF1</strain>
    </source>
</reference>
<gene>
    <name evidence="13 14" type="primary">lpxK</name>
    <name evidence="14" type="ORF">LF1_13700</name>
</gene>
<comment type="similarity">
    <text evidence="13">Belongs to the LpxK family.</text>
</comment>
<dbReference type="Proteomes" id="UP000322699">
    <property type="component" value="Unassembled WGS sequence"/>
</dbReference>
<evidence type="ECO:0000256" key="12">
    <source>
        <dbReference type="ARBA" id="ARBA00029757"/>
    </source>
</evidence>
<keyword evidence="6 13" id="KW-0441">Lipid A biosynthesis</keyword>
<dbReference type="GO" id="GO:0005886">
    <property type="term" value="C:plasma membrane"/>
    <property type="evidence" value="ECO:0007669"/>
    <property type="project" value="TreeGrafter"/>
</dbReference>
<dbReference type="RefSeq" id="WP_068267254.1">
    <property type="nucleotide sequence ID" value="NZ_LWSK01000176.1"/>
</dbReference>
<dbReference type="InterPro" id="IPR027417">
    <property type="entry name" value="P-loop_NTPase"/>
</dbReference>
<keyword evidence="10 13" id="KW-0067">ATP-binding</keyword>
<dbReference type="Gene3D" id="3.40.50.300">
    <property type="entry name" value="P-loop containing nucleotide triphosphate hydrolases"/>
    <property type="match status" value="1"/>
</dbReference>
<dbReference type="GO" id="GO:0009245">
    <property type="term" value="P:lipid A biosynthetic process"/>
    <property type="evidence" value="ECO:0007669"/>
    <property type="project" value="UniProtKB-UniRule"/>
</dbReference>
<evidence type="ECO:0000256" key="3">
    <source>
        <dbReference type="ARBA" id="ARBA00012071"/>
    </source>
</evidence>
<evidence type="ECO:0000256" key="5">
    <source>
        <dbReference type="ARBA" id="ARBA00022516"/>
    </source>
</evidence>
<feature type="binding site" evidence="13">
    <location>
        <begin position="62"/>
        <end position="69"/>
    </location>
    <ligand>
        <name>ATP</name>
        <dbReference type="ChEBI" id="CHEBI:30616"/>
    </ligand>
</feature>
<evidence type="ECO:0000256" key="1">
    <source>
        <dbReference type="ARBA" id="ARBA00002274"/>
    </source>
</evidence>
<comment type="function">
    <text evidence="1 13">Transfers the gamma-phosphate of ATP to the 4'-position of a tetraacyldisaccharide 1-phosphate intermediate (termed DS-1-P) to form tetraacyldisaccharide 1,4'-bis-phosphate (lipid IVA).</text>
</comment>
<evidence type="ECO:0000256" key="9">
    <source>
        <dbReference type="ARBA" id="ARBA00022777"/>
    </source>
</evidence>
<keyword evidence="11 13" id="KW-0443">Lipid metabolism</keyword>
<dbReference type="PANTHER" id="PTHR42724:SF1">
    <property type="entry name" value="TETRAACYLDISACCHARIDE 4'-KINASE, MITOCHONDRIAL-RELATED"/>
    <property type="match status" value="1"/>
</dbReference>
<keyword evidence="8 13" id="KW-0547">Nucleotide-binding</keyword>
<proteinExistence type="inferred from homology"/>
<dbReference type="GO" id="GO:0005524">
    <property type="term" value="F:ATP binding"/>
    <property type="evidence" value="ECO:0007669"/>
    <property type="project" value="UniProtKB-UniRule"/>
</dbReference>
<sequence length="362" mass="40229">MDIRSIQNGNAKGLVATVVRIGLRMAAFPYAAAIGLRNRRFDQKQTEIHKVDVPVVCIGNLTVGGTGKTPIVCHLAQWLRQQNVRVAIISRGYRSDGSGSNDEAKEMAEKLPDVPQVQNADRFAAATTAVDELESEFLLMDDGFQHRRLNRDLDILVIDSTNPFGFGHLLPRGLLREPVSGLARAGVVLLTRCDLVSDQELEFIHRTVSQHCHEGVPCLRTQHATKELFQYDRQTQPIQWLQDRKVVTVCAIGNPTAFEKTVQQCGATILDRIQFPDHDDFGPAAIASLVEKIKGQRDQVEAIICTHKDLVKIQTDRLAGVPLMAISVELTFRDDPGPLYDKLTALIGVVTDPERSRTDQRE</sequence>
<protein>
    <recommendedName>
        <fullName evidence="4 13">Tetraacyldisaccharide 4'-kinase</fullName>
        <ecNumber evidence="3 13">2.7.1.130</ecNumber>
    </recommendedName>
    <alternativeName>
        <fullName evidence="12 13">Lipid A 4'-kinase</fullName>
    </alternativeName>
</protein>
<accession>A0A5B1CE36</accession>
<dbReference type="HAMAP" id="MF_00409">
    <property type="entry name" value="LpxK"/>
    <property type="match status" value="1"/>
</dbReference>
<dbReference type="GO" id="GO:0009029">
    <property type="term" value="F:lipid-A 4'-kinase activity"/>
    <property type="evidence" value="ECO:0007669"/>
    <property type="project" value="UniProtKB-UniRule"/>
</dbReference>
<evidence type="ECO:0000256" key="8">
    <source>
        <dbReference type="ARBA" id="ARBA00022741"/>
    </source>
</evidence>
<keyword evidence="7 13" id="KW-0808">Transferase</keyword>
<dbReference type="EC" id="2.7.1.130" evidence="3 13"/>
<dbReference type="PANTHER" id="PTHR42724">
    <property type="entry name" value="TETRAACYLDISACCHARIDE 4'-KINASE"/>
    <property type="match status" value="1"/>
</dbReference>
<evidence type="ECO:0000256" key="10">
    <source>
        <dbReference type="ARBA" id="ARBA00022840"/>
    </source>
</evidence>
<keyword evidence="15" id="KW-1185">Reference proteome</keyword>
<evidence type="ECO:0000313" key="15">
    <source>
        <dbReference type="Proteomes" id="UP000322699"/>
    </source>
</evidence>
<evidence type="ECO:0000256" key="7">
    <source>
        <dbReference type="ARBA" id="ARBA00022679"/>
    </source>
</evidence>
<name>A0A5B1CE36_9BACT</name>
<dbReference type="SUPFAM" id="SSF52540">
    <property type="entry name" value="P-loop containing nucleoside triphosphate hydrolases"/>
    <property type="match status" value="1"/>
</dbReference>
<evidence type="ECO:0000256" key="6">
    <source>
        <dbReference type="ARBA" id="ARBA00022556"/>
    </source>
</evidence>
<organism evidence="14 15">
    <name type="scientific">Rubripirellula obstinata</name>
    <dbReference type="NCBI Taxonomy" id="406547"/>
    <lineage>
        <taxon>Bacteria</taxon>
        <taxon>Pseudomonadati</taxon>
        <taxon>Planctomycetota</taxon>
        <taxon>Planctomycetia</taxon>
        <taxon>Pirellulales</taxon>
        <taxon>Pirellulaceae</taxon>
        <taxon>Rubripirellula</taxon>
    </lineage>
</organism>
<dbReference type="UniPathway" id="UPA00359">
    <property type="reaction ID" value="UER00482"/>
</dbReference>
<dbReference type="AlphaFoldDB" id="A0A5B1CE36"/>
<evidence type="ECO:0000313" key="14">
    <source>
        <dbReference type="EMBL" id="KAA1258846.1"/>
    </source>
</evidence>
<evidence type="ECO:0000256" key="11">
    <source>
        <dbReference type="ARBA" id="ARBA00023098"/>
    </source>
</evidence>
<evidence type="ECO:0000256" key="13">
    <source>
        <dbReference type="HAMAP-Rule" id="MF_00409"/>
    </source>
</evidence>
<evidence type="ECO:0000256" key="2">
    <source>
        <dbReference type="ARBA" id="ARBA00004870"/>
    </source>
</evidence>
<dbReference type="EMBL" id="VRLW01000001">
    <property type="protein sequence ID" value="KAA1258846.1"/>
    <property type="molecule type" value="Genomic_DNA"/>
</dbReference>
<keyword evidence="5 13" id="KW-0444">Lipid biosynthesis</keyword>
<dbReference type="NCBIfam" id="TIGR00682">
    <property type="entry name" value="lpxK"/>
    <property type="match status" value="1"/>
</dbReference>
<keyword evidence="9 13" id="KW-0418">Kinase</keyword>
<dbReference type="Pfam" id="PF02606">
    <property type="entry name" value="LpxK"/>
    <property type="match status" value="1"/>
</dbReference>
<dbReference type="InterPro" id="IPR003758">
    <property type="entry name" value="LpxK"/>
</dbReference>
<comment type="pathway">
    <text evidence="2 13">Glycolipid biosynthesis; lipid IV(A) biosynthesis; lipid IV(A) from (3R)-3-hydroxytetradecanoyl-[acyl-carrier-protein] and UDP-N-acetyl-alpha-D-glucosamine: step 6/6.</text>
</comment>
<dbReference type="OrthoDB" id="9789797at2"/>